<dbReference type="Gene3D" id="1.25.40.390">
    <property type="match status" value="1"/>
</dbReference>
<dbReference type="GO" id="GO:0009279">
    <property type="term" value="C:cell outer membrane"/>
    <property type="evidence" value="ECO:0007669"/>
    <property type="project" value="UniProtKB-SubCell"/>
</dbReference>
<protein>
    <submittedName>
        <fullName evidence="8">SusD family protein</fullName>
    </submittedName>
</protein>
<dbReference type="EMBL" id="FSRA01000001">
    <property type="protein sequence ID" value="SIO14424.1"/>
    <property type="molecule type" value="Genomic_DNA"/>
</dbReference>
<evidence type="ECO:0000256" key="5">
    <source>
        <dbReference type="ARBA" id="ARBA00023237"/>
    </source>
</evidence>
<keyword evidence="5" id="KW-0998">Cell outer membrane</keyword>
<proteinExistence type="inferred from homology"/>
<dbReference type="OrthoDB" id="653598at2"/>
<gene>
    <name evidence="8" type="ORF">SAMN04488055_3157</name>
</gene>
<evidence type="ECO:0000256" key="3">
    <source>
        <dbReference type="ARBA" id="ARBA00022729"/>
    </source>
</evidence>
<accession>A0A1N6H3R8</accession>
<keyword evidence="9" id="KW-1185">Reference proteome</keyword>
<dbReference type="Pfam" id="PF07980">
    <property type="entry name" value="SusD_RagB"/>
    <property type="match status" value="1"/>
</dbReference>
<dbReference type="Pfam" id="PF14322">
    <property type="entry name" value="SusD-like_3"/>
    <property type="match status" value="1"/>
</dbReference>
<dbReference type="SUPFAM" id="SSF48452">
    <property type="entry name" value="TPR-like"/>
    <property type="match status" value="1"/>
</dbReference>
<organism evidence="8 9">
    <name type="scientific">Chitinophaga niabensis</name>
    <dbReference type="NCBI Taxonomy" id="536979"/>
    <lineage>
        <taxon>Bacteria</taxon>
        <taxon>Pseudomonadati</taxon>
        <taxon>Bacteroidota</taxon>
        <taxon>Chitinophagia</taxon>
        <taxon>Chitinophagales</taxon>
        <taxon>Chitinophagaceae</taxon>
        <taxon>Chitinophaga</taxon>
    </lineage>
</organism>
<comment type="subcellular location">
    <subcellularLocation>
        <location evidence="1">Cell outer membrane</location>
    </subcellularLocation>
</comment>
<feature type="domain" description="RagB/SusD" evidence="6">
    <location>
        <begin position="349"/>
        <end position="458"/>
    </location>
</feature>
<reference evidence="8 9" key="1">
    <citation type="submission" date="2016-11" db="EMBL/GenBank/DDBJ databases">
        <authorList>
            <person name="Jaros S."/>
            <person name="Januszkiewicz K."/>
            <person name="Wedrychowicz H."/>
        </authorList>
    </citation>
    <scope>NUCLEOTIDE SEQUENCE [LARGE SCALE GENOMIC DNA]</scope>
    <source>
        <strain evidence="8 9">DSM 24787</strain>
    </source>
</reference>
<evidence type="ECO:0000259" key="6">
    <source>
        <dbReference type="Pfam" id="PF07980"/>
    </source>
</evidence>
<dbReference type="InterPro" id="IPR033985">
    <property type="entry name" value="SusD-like_N"/>
</dbReference>
<evidence type="ECO:0000256" key="4">
    <source>
        <dbReference type="ARBA" id="ARBA00023136"/>
    </source>
</evidence>
<evidence type="ECO:0000259" key="7">
    <source>
        <dbReference type="Pfam" id="PF14322"/>
    </source>
</evidence>
<keyword evidence="4" id="KW-0472">Membrane</keyword>
<dbReference type="InterPro" id="IPR011990">
    <property type="entry name" value="TPR-like_helical_dom_sf"/>
</dbReference>
<dbReference type="InterPro" id="IPR012944">
    <property type="entry name" value="SusD_RagB_dom"/>
</dbReference>
<comment type="similarity">
    <text evidence="2">Belongs to the SusD family.</text>
</comment>
<evidence type="ECO:0000313" key="9">
    <source>
        <dbReference type="Proteomes" id="UP000185003"/>
    </source>
</evidence>
<evidence type="ECO:0000313" key="8">
    <source>
        <dbReference type="EMBL" id="SIO14424.1"/>
    </source>
</evidence>
<dbReference type="STRING" id="536979.SAMN04488055_3157"/>
<evidence type="ECO:0000256" key="1">
    <source>
        <dbReference type="ARBA" id="ARBA00004442"/>
    </source>
</evidence>
<dbReference type="Proteomes" id="UP000185003">
    <property type="component" value="Unassembled WGS sequence"/>
</dbReference>
<feature type="domain" description="SusD-like N-terminal" evidence="7">
    <location>
        <begin position="27"/>
        <end position="230"/>
    </location>
</feature>
<name>A0A1N6H3R8_9BACT</name>
<dbReference type="AlphaFoldDB" id="A0A1N6H3R8"/>
<keyword evidence="3" id="KW-0732">Signal</keyword>
<evidence type="ECO:0000256" key="2">
    <source>
        <dbReference type="ARBA" id="ARBA00006275"/>
    </source>
</evidence>
<dbReference type="RefSeq" id="WP_074240144.1">
    <property type="nucleotide sequence ID" value="NZ_FSRA01000001.1"/>
</dbReference>
<sequence length="469" mass="53207">MKLQHLFQLYILCQLILLQAACKKQDEWLDIKRQNTDVTPRTLNDFDDMLHNTNIFNQGYGIYGLTGTDNLIVTSQSFSALSETDRNLYIWDKAIYPNDRISLDYGPLYQKILYSNLILEGLAKAEGFENSDQYRLLHAEALFFRSISYYNLSQTYCKTYAEASAATDAGLVLRSTTDPNVINTRSSMKATYDQMLNDLKTAATALPVNAIYTTKPNKAAAYGFLAKIYLSMEAYDSALSYANKALMAYDVLLDYNNRTIINPNSNFRFPAFTLVPGMANPEIIFYAFTAGTSVTWALSGIQFADSLLYRSYDQDDLRKTLIYKDNGNGKVQFWGSYAGNRYNFAGIATNELHLIRAECNARKGNTIPAMNDLNKLLQNRYVAGTFTGLHANNAGEALRFIIRERRKELPFTGQLRWEDLRRLNKDPQFAVTVTRFANGITYTLQPNDKRYTLPIPPADVLSGVEQNER</sequence>